<feature type="transmembrane region" description="Helical" evidence="1">
    <location>
        <begin position="116"/>
        <end position="138"/>
    </location>
</feature>
<dbReference type="AlphaFoldDB" id="A0A6L5QX32"/>
<proteinExistence type="predicted"/>
<dbReference type="EMBL" id="WKJD01000004">
    <property type="protein sequence ID" value="MRX42340.1"/>
    <property type="molecule type" value="Genomic_DNA"/>
</dbReference>
<accession>A0A6L5QX32</accession>
<keyword evidence="1" id="KW-0472">Membrane</keyword>
<evidence type="ECO:0000256" key="1">
    <source>
        <dbReference type="SAM" id="Phobius"/>
    </source>
</evidence>
<feature type="transmembrane region" description="Helical" evidence="1">
    <location>
        <begin position="6"/>
        <end position="28"/>
    </location>
</feature>
<comment type="caution">
    <text evidence="2">The sequence shown here is derived from an EMBL/GenBank/DDBJ whole genome shotgun (WGS) entry which is preliminary data.</text>
</comment>
<dbReference type="Proteomes" id="UP000476511">
    <property type="component" value="Unassembled WGS sequence"/>
</dbReference>
<keyword evidence="3" id="KW-1185">Reference proteome</keyword>
<dbReference type="RefSeq" id="WP_154344740.1">
    <property type="nucleotide sequence ID" value="NZ_WKJD01000004.1"/>
</dbReference>
<evidence type="ECO:0000313" key="3">
    <source>
        <dbReference type="Proteomes" id="UP000476511"/>
    </source>
</evidence>
<evidence type="ECO:0000313" key="2">
    <source>
        <dbReference type="EMBL" id="MRX42340.1"/>
    </source>
</evidence>
<name>A0A6L5QX32_9MICO</name>
<protein>
    <submittedName>
        <fullName evidence="2">Uncharacterized protein</fullName>
    </submittedName>
</protein>
<reference evidence="2 3" key="1">
    <citation type="submission" date="2019-11" db="EMBL/GenBank/DDBJ databases">
        <title>Agromyces kandeliae sp. nov., isolated from mangrove soil.</title>
        <authorList>
            <person name="Wang R."/>
        </authorList>
    </citation>
    <scope>NUCLEOTIDE SEQUENCE [LARGE SCALE GENOMIC DNA]</scope>
    <source>
        <strain evidence="2 3">Q22</strain>
    </source>
</reference>
<organism evidence="2 3">
    <name type="scientific">Agromyces kandeliae</name>
    <dbReference type="NCBI Taxonomy" id="2666141"/>
    <lineage>
        <taxon>Bacteria</taxon>
        <taxon>Bacillati</taxon>
        <taxon>Actinomycetota</taxon>
        <taxon>Actinomycetes</taxon>
        <taxon>Micrococcales</taxon>
        <taxon>Microbacteriaceae</taxon>
        <taxon>Agromyces</taxon>
    </lineage>
</organism>
<gene>
    <name evidence="2" type="ORF">GJR97_01220</name>
</gene>
<keyword evidence="1" id="KW-0812">Transmembrane</keyword>
<keyword evidence="1" id="KW-1133">Transmembrane helix</keyword>
<sequence length="142" mass="15425">MDLPRLIVIVLYVLGLVLPVLGSVRAYLHAKDTLEGHAADILEYDRLEREHDTKREAIEDWNDAPDVRAARLATLDAEYSAAFERLGIEAPTWGNLSTVGERAVLKALRLIGRGNVGNALLVGVGLLCGTVASIWALFLPPA</sequence>